<sequence>MAVRRTRSELSSLRLQRIPDNPLNVITPADVRAQMEDMDASALNLSDDGLPVGPGGAGSYGALTGLPTDSAPLAALLRRGPNQRPDLWKEVRYMTRAEANAGSGGDVFEELDFSTCCIFTTVIVEFYRETPTSNLVYGQKLVAQYDGGPSPAYQVARHGGFATGTGETVPAKWVKVEEVKAALPYVSVPAGYPFVTTQYVSAYVPDAATEQFFHPRTDGPHPAPTSQEGDPVHWLPVSSADVPQGSFQPIAANQYGAHPAFADQATLNAYLLGRLSGTPAESASFTDATPA</sequence>
<protein>
    <submittedName>
        <fullName evidence="1">Uncharacterized protein</fullName>
    </submittedName>
</protein>
<dbReference type="RefSeq" id="WP_196285195.1">
    <property type="nucleotide sequence ID" value="NZ_JADQDP010000001.1"/>
</dbReference>
<organism evidence="1 2">
    <name type="scientific">Hymenobacter properus</name>
    <dbReference type="NCBI Taxonomy" id="2791026"/>
    <lineage>
        <taxon>Bacteria</taxon>
        <taxon>Pseudomonadati</taxon>
        <taxon>Bacteroidota</taxon>
        <taxon>Cytophagia</taxon>
        <taxon>Cytophagales</taxon>
        <taxon>Hymenobacteraceae</taxon>
        <taxon>Hymenobacter</taxon>
    </lineage>
</organism>
<dbReference type="AlphaFoldDB" id="A0A931BBT1"/>
<evidence type="ECO:0000313" key="1">
    <source>
        <dbReference type="EMBL" id="MBF9140859.1"/>
    </source>
</evidence>
<evidence type="ECO:0000313" key="2">
    <source>
        <dbReference type="Proteomes" id="UP000645610"/>
    </source>
</evidence>
<dbReference type="Proteomes" id="UP000645610">
    <property type="component" value="Unassembled WGS sequence"/>
</dbReference>
<gene>
    <name evidence="1" type="ORF">I2I01_04390</name>
</gene>
<name>A0A931BBT1_9BACT</name>
<reference evidence="1 2" key="1">
    <citation type="submission" date="2020-11" db="EMBL/GenBank/DDBJ databases">
        <authorList>
            <person name="Kim M.K."/>
        </authorList>
    </citation>
    <scope>NUCLEOTIDE SEQUENCE [LARGE SCALE GENOMIC DNA]</scope>
    <source>
        <strain evidence="1 2">BT439</strain>
    </source>
</reference>
<accession>A0A931BBT1</accession>
<proteinExistence type="predicted"/>
<keyword evidence="2" id="KW-1185">Reference proteome</keyword>
<dbReference type="EMBL" id="JADQDP010000001">
    <property type="protein sequence ID" value="MBF9140859.1"/>
    <property type="molecule type" value="Genomic_DNA"/>
</dbReference>
<comment type="caution">
    <text evidence="1">The sequence shown here is derived from an EMBL/GenBank/DDBJ whole genome shotgun (WGS) entry which is preliminary data.</text>
</comment>